<feature type="domain" description="BPTI/Kunitz inhibitor" evidence="5">
    <location>
        <begin position="120"/>
        <end position="173"/>
    </location>
</feature>
<dbReference type="InterPro" id="IPR050098">
    <property type="entry name" value="TFPI/VKTCI-like"/>
</dbReference>
<keyword evidence="3" id="KW-1015">Disulfide bond</keyword>
<name>A0A023G664_AMBTT</name>
<evidence type="ECO:0000313" key="6">
    <source>
        <dbReference type="EMBL" id="JAC29299.1"/>
    </source>
</evidence>
<evidence type="ECO:0000259" key="5">
    <source>
        <dbReference type="PROSITE" id="PS50279"/>
    </source>
</evidence>
<dbReference type="CDD" id="cd00109">
    <property type="entry name" value="Kunitz-type"/>
    <property type="match status" value="1"/>
</dbReference>
<feature type="chain" id="PRO_5001517085" description="BPTI/Kunitz inhibitor domain-containing protein" evidence="4">
    <location>
        <begin position="25"/>
        <end position="195"/>
    </location>
</feature>
<dbReference type="InterPro" id="IPR020901">
    <property type="entry name" value="Prtase_inh_Kunz-CS"/>
</dbReference>
<dbReference type="EMBL" id="GBBM01006119">
    <property type="protein sequence ID" value="JAC29299.1"/>
    <property type="molecule type" value="mRNA"/>
</dbReference>
<evidence type="ECO:0000256" key="3">
    <source>
        <dbReference type="ARBA" id="ARBA00023157"/>
    </source>
</evidence>
<sequence>MELKFLVFMAFIIGDHWLAPMADTSYQRKPGDCSKRLKLGDTCAKRRPRLKWYYNTTSQTCLQFTYNGCNGNANRFASENACLRVCRPEGSPSISSATGQIPECDPYKGGTVGIAAGDQCSGRPEKGGSCAAKEAGYRWYFNSTSSSCSTFYYCGCDGNQNNFPDEETCLTACEPDTYSYEEYKKNLDNGKDDQA</sequence>
<dbReference type="PROSITE" id="PS50279">
    <property type="entry name" value="BPTI_KUNITZ_2"/>
    <property type="match status" value="2"/>
</dbReference>
<dbReference type="InterPro" id="IPR036880">
    <property type="entry name" value="Kunitz_BPTI_sf"/>
</dbReference>
<dbReference type="PANTHER" id="PTHR10083:SF374">
    <property type="entry name" value="BPTI_KUNITZ INHIBITOR DOMAIN-CONTAINING PROTEIN"/>
    <property type="match status" value="1"/>
</dbReference>
<dbReference type="PANTHER" id="PTHR10083">
    <property type="entry name" value="KUNITZ-TYPE PROTEASE INHIBITOR-RELATED"/>
    <property type="match status" value="1"/>
</dbReference>
<dbReference type="InterPro" id="IPR002223">
    <property type="entry name" value="Kunitz_BPTI"/>
</dbReference>
<organism evidence="6">
    <name type="scientific">Amblyomma triste</name>
    <name type="common">Neotropical tick</name>
    <dbReference type="NCBI Taxonomy" id="251400"/>
    <lineage>
        <taxon>Eukaryota</taxon>
        <taxon>Metazoa</taxon>
        <taxon>Ecdysozoa</taxon>
        <taxon>Arthropoda</taxon>
        <taxon>Chelicerata</taxon>
        <taxon>Arachnida</taxon>
        <taxon>Acari</taxon>
        <taxon>Parasitiformes</taxon>
        <taxon>Ixodida</taxon>
        <taxon>Ixodoidea</taxon>
        <taxon>Ixodidae</taxon>
        <taxon>Amblyomminae</taxon>
        <taxon>Amblyomma</taxon>
    </lineage>
</organism>
<dbReference type="SMART" id="SM00131">
    <property type="entry name" value="KU"/>
    <property type="match status" value="2"/>
</dbReference>
<evidence type="ECO:0000256" key="4">
    <source>
        <dbReference type="SAM" id="SignalP"/>
    </source>
</evidence>
<accession>A0A023G664</accession>
<keyword evidence="4" id="KW-0732">Signal</keyword>
<keyword evidence="1" id="KW-0646">Protease inhibitor</keyword>
<reference evidence="6" key="1">
    <citation type="submission" date="2014-03" db="EMBL/GenBank/DDBJ databases">
        <title>The sialotranscriptome of Amblyomma triste, Amblyomma parvum and Amblyomma cajennense ticks, uncovered by 454-based RNA-seq.</title>
        <authorList>
            <person name="Garcia G.R."/>
            <person name="Gardinassi L.G."/>
            <person name="Ribeiro J.M."/>
            <person name="Anatriello E."/>
            <person name="Ferreira B.R."/>
            <person name="Moreira H.N."/>
            <person name="Mafra C."/>
            <person name="Olegario M.M."/>
            <person name="Szabo P.J."/>
            <person name="Miranda-Santos I.K."/>
            <person name="Maruyama S.R."/>
        </authorList>
    </citation>
    <scope>NUCLEOTIDE SEQUENCE</scope>
    <source>
        <strain evidence="6">Mato Grasso do Sul</strain>
        <tissue evidence="6">Salivary glands</tissue>
    </source>
</reference>
<dbReference type="AlphaFoldDB" id="A0A023G664"/>
<protein>
    <recommendedName>
        <fullName evidence="5">BPTI/Kunitz inhibitor domain-containing protein</fullName>
    </recommendedName>
</protein>
<dbReference type="GO" id="GO:0005615">
    <property type="term" value="C:extracellular space"/>
    <property type="evidence" value="ECO:0007669"/>
    <property type="project" value="TreeGrafter"/>
</dbReference>
<dbReference type="SUPFAM" id="SSF57362">
    <property type="entry name" value="BPTI-like"/>
    <property type="match status" value="2"/>
</dbReference>
<dbReference type="Pfam" id="PF00014">
    <property type="entry name" value="Kunitz_BPTI"/>
    <property type="match status" value="2"/>
</dbReference>
<dbReference type="Gene3D" id="4.10.410.10">
    <property type="entry name" value="Pancreatic trypsin inhibitor Kunitz domain"/>
    <property type="match status" value="2"/>
</dbReference>
<evidence type="ECO:0000256" key="1">
    <source>
        <dbReference type="ARBA" id="ARBA00022690"/>
    </source>
</evidence>
<dbReference type="PROSITE" id="PS00280">
    <property type="entry name" value="BPTI_KUNITZ_1"/>
    <property type="match status" value="2"/>
</dbReference>
<keyword evidence="2" id="KW-0722">Serine protease inhibitor</keyword>
<proteinExistence type="evidence at transcript level"/>
<feature type="domain" description="BPTI/Kunitz inhibitor" evidence="5">
    <location>
        <begin position="33"/>
        <end position="86"/>
    </location>
</feature>
<evidence type="ECO:0000256" key="2">
    <source>
        <dbReference type="ARBA" id="ARBA00022900"/>
    </source>
</evidence>
<dbReference type="GO" id="GO:0004867">
    <property type="term" value="F:serine-type endopeptidase inhibitor activity"/>
    <property type="evidence" value="ECO:0007669"/>
    <property type="project" value="UniProtKB-KW"/>
</dbReference>
<dbReference type="PRINTS" id="PR00759">
    <property type="entry name" value="BASICPTASE"/>
</dbReference>
<feature type="signal peptide" evidence="4">
    <location>
        <begin position="1"/>
        <end position="24"/>
    </location>
</feature>